<evidence type="ECO:0000313" key="6">
    <source>
        <dbReference type="Proteomes" id="UP000321393"/>
    </source>
</evidence>
<sequence>MCKPKSTSQLYFLIGGRVLKFGLREFTLIISLNYHEISDINQEDIKEGGRLKEVYFKYLKAVTRQYLNVIFNISTACTDEDRIKMAKLYFLESFLIPRQESLSIEWNPIIMVDDDELFDGYPWGRVAFELLVEFMNKCPPCSPHQMKLGRPYFAQFHKAKKDILKEAEDELRKTQHSDCVAHVSLNRDMPSTSQTDGLMRIVEKIEKTQEKMENSMEDILTFLKSIELKMNTRFEKLGQKMNVIIEAIRTQQPSSSGAQDTYEFMGAKAFKEHLDKVEEDQEEDDVEDLNLDLSNPTMFGKKDDDEDKDGKRSMDEVKSKLPEGKLVGNLEWKNQEHHQQPKNKMEIAHRIRAQRKSRRK</sequence>
<evidence type="ECO:0000256" key="2">
    <source>
        <dbReference type="SAM" id="MobiDB-lite"/>
    </source>
</evidence>
<dbReference type="PANTHER" id="PTHR48449">
    <property type="entry name" value="DUF1985 DOMAIN-CONTAINING PROTEIN"/>
    <property type="match status" value="1"/>
</dbReference>
<dbReference type="Pfam" id="PF09331">
    <property type="entry name" value="DUF1985"/>
    <property type="match status" value="1"/>
</dbReference>
<feature type="compositionally biased region" description="Acidic residues" evidence="2">
    <location>
        <begin position="277"/>
        <end position="290"/>
    </location>
</feature>
<feature type="coiled-coil region" evidence="1">
    <location>
        <begin position="157"/>
        <end position="218"/>
    </location>
</feature>
<feature type="compositionally biased region" description="Basic and acidic residues" evidence="2">
    <location>
        <begin position="300"/>
        <end position="323"/>
    </location>
</feature>
<gene>
    <name evidence="5" type="ORF">E5676_scaffold1582G00150</name>
    <name evidence="4" type="ORF">E6C27_scaffold277G00130</name>
</gene>
<feature type="compositionally biased region" description="Basic and acidic residues" evidence="2">
    <location>
        <begin position="333"/>
        <end position="349"/>
    </location>
</feature>
<evidence type="ECO:0000259" key="3">
    <source>
        <dbReference type="Pfam" id="PF09331"/>
    </source>
</evidence>
<keyword evidence="1" id="KW-0175">Coiled coil</keyword>
<dbReference type="EMBL" id="SSTE01018921">
    <property type="protein sequence ID" value="KAA0037430.1"/>
    <property type="molecule type" value="Genomic_DNA"/>
</dbReference>
<feature type="compositionally biased region" description="Basic residues" evidence="2">
    <location>
        <begin position="350"/>
        <end position="360"/>
    </location>
</feature>
<evidence type="ECO:0000256" key="1">
    <source>
        <dbReference type="SAM" id="Coils"/>
    </source>
</evidence>
<proteinExistence type="predicted"/>
<organism evidence="5 7">
    <name type="scientific">Cucumis melo var. makuwa</name>
    <name type="common">Oriental melon</name>
    <dbReference type="NCBI Taxonomy" id="1194695"/>
    <lineage>
        <taxon>Eukaryota</taxon>
        <taxon>Viridiplantae</taxon>
        <taxon>Streptophyta</taxon>
        <taxon>Embryophyta</taxon>
        <taxon>Tracheophyta</taxon>
        <taxon>Spermatophyta</taxon>
        <taxon>Magnoliopsida</taxon>
        <taxon>eudicotyledons</taxon>
        <taxon>Gunneridae</taxon>
        <taxon>Pentapetalae</taxon>
        <taxon>rosids</taxon>
        <taxon>fabids</taxon>
        <taxon>Cucurbitales</taxon>
        <taxon>Cucurbitaceae</taxon>
        <taxon>Benincaseae</taxon>
        <taxon>Cucumis</taxon>
    </lineage>
</organism>
<dbReference type="PANTHER" id="PTHR48449:SF1">
    <property type="entry name" value="DUF1985 DOMAIN-CONTAINING PROTEIN"/>
    <property type="match status" value="1"/>
</dbReference>
<accession>A0A5D3BKD4</accession>
<reference evidence="6 7" key="1">
    <citation type="submission" date="2019-08" db="EMBL/GenBank/DDBJ databases">
        <title>Draft genome sequences of two oriental melons (Cucumis melo L. var makuwa).</title>
        <authorList>
            <person name="Kwon S.-Y."/>
        </authorList>
    </citation>
    <scope>NUCLEOTIDE SEQUENCE [LARGE SCALE GENOMIC DNA]</scope>
    <source>
        <strain evidence="7">cv. Chang Bougi</strain>
        <strain evidence="6">cv. SW 3</strain>
        <tissue evidence="5">Leaf</tissue>
    </source>
</reference>
<dbReference type="Proteomes" id="UP000321393">
    <property type="component" value="Unassembled WGS sequence"/>
</dbReference>
<name>A0A5D3BKD4_CUCMM</name>
<dbReference type="EMBL" id="SSTD01017133">
    <property type="protein sequence ID" value="TYK00223.1"/>
    <property type="molecule type" value="Genomic_DNA"/>
</dbReference>
<dbReference type="Proteomes" id="UP000321947">
    <property type="component" value="Unassembled WGS sequence"/>
</dbReference>
<dbReference type="OrthoDB" id="1194650at2759"/>
<evidence type="ECO:0000313" key="5">
    <source>
        <dbReference type="EMBL" id="TYK00223.1"/>
    </source>
</evidence>
<evidence type="ECO:0000313" key="7">
    <source>
        <dbReference type="Proteomes" id="UP000321947"/>
    </source>
</evidence>
<feature type="domain" description="DUF1985" evidence="3">
    <location>
        <begin position="4"/>
        <end position="132"/>
    </location>
</feature>
<dbReference type="InterPro" id="IPR015410">
    <property type="entry name" value="DUF1985"/>
</dbReference>
<feature type="region of interest" description="Disordered" evidence="2">
    <location>
        <begin position="277"/>
        <end position="360"/>
    </location>
</feature>
<dbReference type="AlphaFoldDB" id="A0A5D3BKD4"/>
<protein>
    <submittedName>
        <fullName evidence="5">Protein Ycf2-like</fullName>
    </submittedName>
</protein>
<evidence type="ECO:0000313" key="4">
    <source>
        <dbReference type="EMBL" id="KAA0037430.1"/>
    </source>
</evidence>
<comment type="caution">
    <text evidence="5">The sequence shown here is derived from an EMBL/GenBank/DDBJ whole genome shotgun (WGS) entry which is preliminary data.</text>
</comment>